<dbReference type="SUPFAM" id="SSF46785">
    <property type="entry name" value="Winged helix' DNA-binding domain"/>
    <property type="match status" value="1"/>
</dbReference>
<dbReference type="Pfam" id="PF13412">
    <property type="entry name" value="HTH_24"/>
    <property type="match status" value="1"/>
</dbReference>
<comment type="caution">
    <text evidence="2">The sequence shown here is derived from an EMBL/GenBank/DDBJ whole genome shotgun (WGS) entry which is preliminary data.</text>
</comment>
<dbReference type="Proteomes" id="UP000638836">
    <property type="component" value="Unassembled WGS sequence"/>
</dbReference>
<dbReference type="InterPro" id="IPR036388">
    <property type="entry name" value="WH-like_DNA-bd_sf"/>
</dbReference>
<dbReference type="RefSeq" id="WP_187948973.1">
    <property type="nucleotide sequence ID" value="NZ_WNJQ01000007.1"/>
</dbReference>
<protein>
    <submittedName>
        <fullName evidence="2">Winged helix-turn-helix transcriptional regulator</fullName>
    </submittedName>
</protein>
<evidence type="ECO:0000313" key="3">
    <source>
        <dbReference type="Proteomes" id="UP000638836"/>
    </source>
</evidence>
<dbReference type="PANTHER" id="PTHR42909">
    <property type="entry name" value="ZGC:136858"/>
    <property type="match status" value="1"/>
</dbReference>
<evidence type="ECO:0000259" key="1">
    <source>
        <dbReference type="Pfam" id="PF00294"/>
    </source>
</evidence>
<dbReference type="SUPFAM" id="SSF53613">
    <property type="entry name" value="Ribokinase-like"/>
    <property type="match status" value="1"/>
</dbReference>
<name>A0ABR7TD15_9LACT</name>
<feature type="domain" description="Carbohydrate kinase PfkB" evidence="1">
    <location>
        <begin position="62"/>
        <end position="341"/>
    </location>
</feature>
<dbReference type="PANTHER" id="PTHR42909:SF4">
    <property type="entry name" value="CARBOHYDRATE KINASE, PFKB FAMILY"/>
    <property type="match status" value="1"/>
</dbReference>
<dbReference type="InterPro" id="IPR029056">
    <property type="entry name" value="Ribokinase-like"/>
</dbReference>
<evidence type="ECO:0000313" key="2">
    <source>
        <dbReference type="EMBL" id="MBC9825869.1"/>
    </source>
</evidence>
<sequence length="374" mass="42179">MSLNEKEKLILESIRDNPFIPQQELADTIGLSRSATANLISGLVKKDYLLGKAYVLNEEEPIICIGGANIDRRYLVKDKMIQGTSHNVQSRTNVGGVARNVAENLGRLEEKVMLFSVTGNDTEWKMIENQSEHFMNLKAVDRIEGCPTGTFMEVIDMNGEMVLGLAEVDIFDKMTPEWLSKHLSVLKRSKYIIADLNCPKDTIEFLNSFAIKYNIPIALMTVSVQRLNNLPDYLGGIKVLVTKHNETAAYFDMEVETDEDLKDAVKKWLDKGPEHVFISKGNAKIAYGSQDDGVHIFNYSSEQDDRYNWGMNEAFCAGLVYSRLQDKSIPDSITVGLTNAFQTSQSIYVVRPNLSKNQLQNEYNACLVDKTFYD</sequence>
<dbReference type="Pfam" id="PF00294">
    <property type="entry name" value="PfkB"/>
    <property type="match status" value="1"/>
</dbReference>
<dbReference type="InterPro" id="IPR036390">
    <property type="entry name" value="WH_DNA-bd_sf"/>
</dbReference>
<dbReference type="InterPro" id="IPR011611">
    <property type="entry name" value="PfkB_dom"/>
</dbReference>
<dbReference type="Gene3D" id="1.10.10.10">
    <property type="entry name" value="Winged helix-like DNA-binding domain superfamily/Winged helix DNA-binding domain"/>
    <property type="match status" value="1"/>
</dbReference>
<dbReference type="Gene3D" id="3.40.1190.20">
    <property type="match status" value="1"/>
</dbReference>
<dbReference type="EMBL" id="WNJQ01000007">
    <property type="protein sequence ID" value="MBC9825869.1"/>
    <property type="molecule type" value="Genomic_DNA"/>
</dbReference>
<organism evidence="2 3">
    <name type="scientific">Carnobacterium inhibens</name>
    <dbReference type="NCBI Taxonomy" id="147709"/>
    <lineage>
        <taxon>Bacteria</taxon>
        <taxon>Bacillati</taxon>
        <taxon>Bacillota</taxon>
        <taxon>Bacilli</taxon>
        <taxon>Lactobacillales</taxon>
        <taxon>Carnobacteriaceae</taxon>
        <taxon>Carnobacterium</taxon>
    </lineage>
</organism>
<gene>
    <name evidence="2" type="ORF">GLO26_08570</name>
</gene>
<proteinExistence type="predicted"/>
<reference evidence="2 3" key="1">
    <citation type="journal article" date="2020" name="Microorganisms">
        <title>New Insight into Antimicrobial Compounds from Food and Marine-Sourced Carnobacterium Species through Phenotype and Genome Analyses.</title>
        <authorList>
            <person name="Begrem S."/>
            <person name="Ivaniuk F."/>
            <person name="Gigout-Chevalier F."/>
            <person name="Kolypczuk L."/>
            <person name="Bonnetot S."/>
            <person name="Leroi F."/>
            <person name="Grovel O."/>
            <person name="Delbarre-Ladrat C."/>
            <person name="Passerini D."/>
        </authorList>
    </citation>
    <scope>NUCLEOTIDE SEQUENCE [LARGE SCALE GENOMIC DNA]</scope>
    <source>
        <strain evidence="2 3">MIP2551</strain>
    </source>
</reference>
<accession>A0ABR7TD15</accession>
<dbReference type="CDD" id="cd01941">
    <property type="entry name" value="YeiC_kinase_like"/>
    <property type="match status" value="1"/>
</dbReference>
<keyword evidence="3" id="KW-1185">Reference proteome</keyword>